<dbReference type="CDD" id="cd16917">
    <property type="entry name" value="HATPase_UhpB-NarQ-NarX-like"/>
    <property type="match status" value="1"/>
</dbReference>
<feature type="transmembrane region" description="Helical" evidence="9">
    <location>
        <begin position="54"/>
        <end position="83"/>
    </location>
</feature>
<feature type="domain" description="Histidine kinase/HSP90-like ATPase" evidence="10">
    <location>
        <begin position="274"/>
        <end position="358"/>
    </location>
</feature>
<dbReference type="GO" id="GO:0005524">
    <property type="term" value="F:ATP binding"/>
    <property type="evidence" value="ECO:0007669"/>
    <property type="project" value="UniProtKB-KW"/>
</dbReference>
<evidence type="ECO:0000259" key="12">
    <source>
        <dbReference type="Pfam" id="PF23539"/>
    </source>
</evidence>
<dbReference type="RefSeq" id="WP_015101092.1">
    <property type="nucleotide sequence ID" value="NC_019673.1"/>
</dbReference>
<feature type="transmembrane region" description="Helical" evidence="9">
    <location>
        <begin position="95"/>
        <end position="112"/>
    </location>
</feature>
<keyword evidence="9" id="KW-0472">Membrane</keyword>
<evidence type="ECO:0000256" key="3">
    <source>
        <dbReference type="ARBA" id="ARBA00022553"/>
    </source>
</evidence>
<protein>
    <recommendedName>
        <fullName evidence="2">histidine kinase</fullName>
        <ecNumber evidence="2">2.7.13.3</ecNumber>
    </recommendedName>
</protein>
<dbReference type="PANTHER" id="PTHR24421:SF10">
    <property type="entry name" value="NITRATE_NITRITE SENSOR PROTEIN NARQ"/>
    <property type="match status" value="1"/>
</dbReference>
<dbReference type="GO" id="GO:0000155">
    <property type="term" value="F:phosphorelay sensor kinase activity"/>
    <property type="evidence" value="ECO:0007669"/>
    <property type="project" value="InterPro"/>
</dbReference>
<dbReference type="SUPFAM" id="SSF55874">
    <property type="entry name" value="ATPase domain of HSP90 chaperone/DNA topoisomerase II/histidine kinase"/>
    <property type="match status" value="1"/>
</dbReference>
<dbReference type="Gene3D" id="3.30.565.10">
    <property type="entry name" value="Histidine kinase-like ATPase, C-terminal domain"/>
    <property type="match status" value="1"/>
</dbReference>
<keyword evidence="14" id="KW-1185">Reference proteome</keyword>
<feature type="transmembrane region" description="Helical" evidence="9">
    <location>
        <begin position="30"/>
        <end position="48"/>
    </location>
</feature>
<keyword evidence="6" id="KW-0418">Kinase</keyword>
<comment type="catalytic activity">
    <reaction evidence="1">
        <text>ATP + protein L-histidine = ADP + protein N-phospho-L-histidine.</text>
        <dbReference type="EC" id="2.7.13.3"/>
    </reaction>
</comment>
<keyword evidence="9" id="KW-0812">Transmembrane</keyword>
<dbReference type="Pfam" id="PF02518">
    <property type="entry name" value="HATPase_c"/>
    <property type="match status" value="1"/>
</dbReference>
<dbReference type="STRING" id="1179773.BN6_36860"/>
<evidence type="ECO:0000313" key="13">
    <source>
        <dbReference type="EMBL" id="CCH30980.1"/>
    </source>
</evidence>
<evidence type="ECO:0000259" key="10">
    <source>
        <dbReference type="Pfam" id="PF02518"/>
    </source>
</evidence>
<dbReference type="EC" id="2.7.13.3" evidence="2"/>
<dbReference type="EMBL" id="HE804045">
    <property type="protein sequence ID" value="CCH30980.1"/>
    <property type="molecule type" value="Genomic_DNA"/>
</dbReference>
<dbReference type="InterPro" id="IPR003594">
    <property type="entry name" value="HATPase_dom"/>
</dbReference>
<evidence type="ECO:0000256" key="5">
    <source>
        <dbReference type="ARBA" id="ARBA00022741"/>
    </source>
</evidence>
<dbReference type="Proteomes" id="UP000006281">
    <property type="component" value="Chromosome"/>
</dbReference>
<feature type="transmembrane region" description="Helical" evidence="9">
    <location>
        <begin position="132"/>
        <end position="152"/>
    </location>
</feature>
<evidence type="ECO:0000259" key="11">
    <source>
        <dbReference type="Pfam" id="PF07730"/>
    </source>
</evidence>
<keyword evidence="8" id="KW-0902">Two-component regulatory system</keyword>
<dbReference type="Pfam" id="PF07730">
    <property type="entry name" value="HisKA_3"/>
    <property type="match status" value="1"/>
</dbReference>
<dbReference type="PANTHER" id="PTHR24421">
    <property type="entry name" value="NITRATE/NITRITE SENSOR PROTEIN NARX-RELATED"/>
    <property type="match status" value="1"/>
</dbReference>
<evidence type="ECO:0000256" key="2">
    <source>
        <dbReference type="ARBA" id="ARBA00012438"/>
    </source>
</evidence>
<dbReference type="HOGENOM" id="CLU_000445_20_1_11"/>
<dbReference type="Gene3D" id="1.20.5.1930">
    <property type="match status" value="1"/>
</dbReference>
<evidence type="ECO:0000256" key="6">
    <source>
        <dbReference type="ARBA" id="ARBA00022777"/>
    </source>
</evidence>
<dbReference type="InterPro" id="IPR011712">
    <property type="entry name" value="Sig_transdc_His_kin_sub3_dim/P"/>
</dbReference>
<dbReference type="AlphaFoldDB" id="K0JT75"/>
<evidence type="ECO:0000256" key="7">
    <source>
        <dbReference type="ARBA" id="ARBA00022840"/>
    </source>
</evidence>
<dbReference type="Pfam" id="PF23539">
    <property type="entry name" value="DUF7134"/>
    <property type="match status" value="1"/>
</dbReference>
<evidence type="ECO:0000256" key="4">
    <source>
        <dbReference type="ARBA" id="ARBA00022679"/>
    </source>
</evidence>
<accession>K0JT75</accession>
<dbReference type="PATRIC" id="fig|1179773.3.peg.3685"/>
<evidence type="ECO:0000313" key="14">
    <source>
        <dbReference type="Proteomes" id="UP000006281"/>
    </source>
</evidence>
<proteinExistence type="predicted"/>
<keyword evidence="5" id="KW-0547">Nucleotide-binding</keyword>
<feature type="transmembrane region" description="Helical" evidence="9">
    <location>
        <begin position="6"/>
        <end position="23"/>
    </location>
</feature>
<feature type="domain" description="Signal transduction histidine kinase subgroup 3 dimerisation and phosphoacceptor" evidence="11">
    <location>
        <begin position="174"/>
        <end position="239"/>
    </location>
</feature>
<reference evidence="13 14" key="1">
    <citation type="journal article" date="2012" name="BMC Genomics">
        <title>Complete genome sequence of Saccharothrix espanaensis DSM 44229T and comparison to the other completely sequenced Pseudonocardiaceae.</title>
        <authorList>
            <person name="Strobel T."/>
            <person name="Al-Dilaimi A."/>
            <person name="Blom J."/>
            <person name="Gessner A."/>
            <person name="Kalinowski J."/>
            <person name="Luzhetska M."/>
            <person name="Puhler A."/>
            <person name="Szczepanowski R."/>
            <person name="Bechthold A."/>
            <person name="Ruckert C."/>
        </authorList>
    </citation>
    <scope>NUCLEOTIDE SEQUENCE [LARGE SCALE GENOMIC DNA]</scope>
    <source>
        <strain evidence="14">ATCC 51144 / DSM 44229 / JCM 9112 / NBRC 15066 / NRRL 15764</strain>
    </source>
</reference>
<keyword evidence="3" id="KW-0597">Phosphoprotein</keyword>
<evidence type="ECO:0000256" key="9">
    <source>
        <dbReference type="SAM" id="Phobius"/>
    </source>
</evidence>
<gene>
    <name evidence="13" type="ordered locus">BN6_36860</name>
</gene>
<dbReference type="BioCyc" id="SESP1179773:BN6_RS17855-MONOMER"/>
<organism evidence="13 14">
    <name type="scientific">Saccharothrix espanaensis (strain ATCC 51144 / DSM 44229 / JCM 9112 / NBRC 15066 / NRRL 15764)</name>
    <dbReference type="NCBI Taxonomy" id="1179773"/>
    <lineage>
        <taxon>Bacteria</taxon>
        <taxon>Bacillati</taxon>
        <taxon>Actinomycetota</taxon>
        <taxon>Actinomycetes</taxon>
        <taxon>Pseudonocardiales</taxon>
        <taxon>Pseudonocardiaceae</taxon>
        <taxon>Saccharothrix</taxon>
    </lineage>
</organism>
<dbReference type="eggNOG" id="COG4585">
    <property type="taxonomic scope" value="Bacteria"/>
</dbReference>
<dbReference type="InterPro" id="IPR050482">
    <property type="entry name" value="Sensor_HK_TwoCompSys"/>
</dbReference>
<evidence type="ECO:0000256" key="1">
    <source>
        <dbReference type="ARBA" id="ARBA00000085"/>
    </source>
</evidence>
<feature type="domain" description="DUF7134" evidence="12">
    <location>
        <begin position="6"/>
        <end position="156"/>
    </location>
</feature>
<sequence length="364" mass="37525">MKEWQRVAVDVVAAAVVVCLVVFRAPQHGLLAWAFAVALGGPLVVRRWRPDVVLVVVAVVGAMAVVVGYGNEAVAVAIAWALYPVAVARPALRHAVAAFAAVGLAGTAVWAVPGLPVVPPGDDGESFATTPLSALTFCAVVIAATWAVAAALRLRRQQAAELAELRTGRAVAEERLRIARDIHDVVGHNLSLITMKAAVATHLAGSHPEGQGEALRTIERVGRAALADVRVVLGPLRDAVAPSLDRLVDDARTAGVEVTADLADLAEVPAAVRISAYRIAQEALTNVRRHSRPPTCRLTTAVAADQVVVSVVDEGTGPVGPAGNGLLGMRERAAPHGGTVAAGPRPGGGFAVRATLPFGARRAG</sequence>
<dbReference type="GO" id="GO:0016020">
    <property type="term" value="C:membrane"/>
    <property type="evidence" value="ECO:0007669"/>
    <property type="project" value="InterPro"/>
</dbReference>
<keyword evidence="7" id="KW-0067">ATP-binding</keyword>
<keyword evidence="4" id="KW-0808">Transferase</keyword>
<dbReference type="InterPro" id="IPR055558">
    <property type="entry name" value="DUF7134"/>
</dbReference>
<dbReference type="GO" id="GO:0046983">
    <property type="term" value="F:protein dimerization activity"/>
    <property type="evidence" value="ECO:0007669"/>
    <property type="project" value="InterPro"/>
</dbReference>
<dbReference type="InterPro" id="IPR036890">
    <property type="entry name" value="HATPase_C_sf"/>
</dbReference>
<evidence type="ECO:0000256" key="8">
    <source>
        <dbReference type="ARBA" id="ARBA00023012"/>
    </source>
</evidence>
<keyword evidence="9" id="KW-1133">Transmembrane helix</keyword>
<name>K0JT75_SACES</name>
<dbReference type="KEGG" id="sesp:BN6_36860"/>